<name>A0A7S2VGW6_9DINO</name>
<protein>
    <submittedName>
        <fullName evidence="1">Uncharacterized protein</fullName>
    </submittedName>
</protein>
<accession>A0A7S2VGW6</accession>
<dbReference type="AlphaFoldDB" id="A0A7S2VGW6"/>
<dbReference type="EMBL" id="HBGW01078401">
    <property type="protein sequence ID" value="CAD9630475.1"/>
    <property type="molecule type" value="Transcribed_RNA"/>
</dbReference>
<proteinExistence type="predicted"/>
<gene>
    <name evidence="1" type="ORF">BRAN1462_LOCUS49836</name>
</gene>
<evidence type="ECO:0000313" key="1">
    <source>
        <dbReference type="EMBL" id="CAD9630475.1"/>
    </source>
</evidence>
<organism evidence="1">
    <name type="scientific">Zooxanthella nutricula</name>
    <dbReference type="NCBI Taxonomy" id="1333877"/>
    <lineage>
        <taxon>Eukaryota</taxon>
        <taxon>Sar</taxon>
        <taxon>Alveolata</taxon>
        <taxon>Dinophyceae</taxon>
        <taxon>Peridiniales</taxon>
        <taxon>Peridiniales incertae sedis</taxon>
        <taxon>Zooxanthella</taxon>
    </lineage>
</organism>
<sequence length="217" mass="24274">MVLHQRGKRLAKCPLAGHSEFVPGRPELSEAWNISAKWLRYFGLHGRREAVISAAVDGPCKVAELADSRESCMVVGTDHGRIVRLRQHLAGEPELVPASVLWNVLGKEVEKQSKWPAIWATSALHSLHGVCLALRDEHRNLYAFDMVTRRMLGRWRLPHHPGRTWNALAGGATHVFITSQDEVGSAPQLWRFSLPNVVAHLFQTRGQARPRGLEARA</sequence>
<reference evidence="1" key="1">
    <citation type="submission" date="2021-01" db="EMBL/GenBank/DDBJ databases">
        <authorList>
            <person name="Corre E."/>
            <person name="Pelletier E."/>
            <person name="Niang G."/>
            <person name="Scheremetjew M."/>
            <person name="Finn R."/>
            <person name="Kale V."/>
            <person name="Holt S."/>
            <person name="Cochrane G."/>
            <person name="Meng A."/>
            <person name="Brown T."/>
            <person name="Cohen L."/>
        </authorList>
    </citation>
    <scope>NUCLEOTIDE SEQUENCE</scope>
    <source>
        <strain evidence="1">RCC3387</strain>
    </source>
</reference>